<dbReference type="Proteomes" id="UP000199008">
    <property type="component" value="Unassembled WGS sequence"/>
</dbReference>
<protein>
    <recommendedName>
        <fullName evidence="1">YdhG-like domain-containing protein</fullName>
    </recommendedName>
</protein>
<dbReference type="SUPFAM" id="SSF159888">
    <property type="entry name" value="YdhG-like"/>
    <property type="match status" value="1"/>
</dbReference>
<proteinExistence type="predicted"/>
<sequence>MKTFQDYIETIDDMTHRRQFEEVIEWINKNYPDLDRVIKWNSPMYTMDDTFILGIDSAKKHMSISPEGKTMGIFKEEVEQAGYSQTNGLFRIKYSETVDYDLLKKMIDYNVEDKKGYEKFWR</sequence>
<organism evidence="2 3">
    <name type="scientific">Lacicoccus qingdaonensis</name>
    <dbReference type="NCBI Taxonomy" id="576118"/>
    <lineage>
        <taxon>Bacteria</taxon>
        <taxon>Bacillati</taxon>
        <taxon>Bacillota</taxon>
        <taxon>Bacilli</taxon>
        <taxon>Bacillales</taxon>
        <taxon>Salinicoccaceae</taxon>
        <taxon>Lacicoccus</taxon>
    </lineage>
</organism>
<dbReference type="AlphaFoldDB" id="A0A1G9BPI1"/>
<dbReference type="STRING" id="576118.SAMN05216216_10348"/>
<dbReference type="RefSeq" id="WP_092984431.1">
    <property type="nucleotide sequence ID" value="NZ_FNFY01000003.1"/>
</dbReference>
<evidence type="ECO:0000259" key="1">
    <source>
        <dbReference type="Pfam" id="PF08818"/>
    </source>
</evidence>
<dbReference type="Gene3D" id="3.90.1150.200">
    <property type="match status" value="1"/>
</dbReference>
<dbReference type="EMBL" id="FNFY01000003">
    <property type="protein sequence ID" value="SDK41054.1"/>
    <property type="molecule type" value="Genomic_DNA"/>
</dbReference>
<dbReference type="OrthoDB" id="384795at2"/>
<accession>A0A1G9BPI1</accession>
<feature type="domain" description="YdhG-like" evidence="1">
    <location>
        <begin position="16"/>
        <end position="110"/>
    </location>
</feature>
<reference evidence="3" key="1">
    <citation type="submission" date="2016-10" db="EMBL/GenBank/DDBJ databases">
        <authorList>
            <person name="Varghese N."/>
            <person name="Submissions S."/>
        </authorList>
    </citation>
    <scope>NUCLEOTIDE SEQUENCE [LARGE SCALE GENOMIC DNA]</scope>
    <source>
        <strain evidence="3">CGMCC 1.8895</strain>
    </source>
</reference>
<gene>
    <name evidence="2" type="ORF">SAMN05216216_10348</name>
</gene>
<dbReference type="InterPro" id="IPR014922">
    <property type="entry name" value="YdhG-like"/>
</dbReference>
<evidence type="ECO:0000313" key="2">
    <source>
        <dbReference type="EMBL" id="SDK41054.1"/>
    </source>
</evidence>
<dbReference type="Pfam" id="PF08818">
    <property type="entry name" value="DUF1801"/>
    <property type="match status" value="1"/>
</dbReference>
<evidence type="ECO:0000313" key="3">
    <source>
        <dbReference type="Proteomes" id="UP000199008"/>
    </source>
</evidence>
<name>A0A1G9BPI1_9BACL</name>
<keyword evidence="3" id="KW-1185">Reference proteome</keyword>